<protein>
    <submittedName>
        <fullName evidence="3">Nudix hydrolase</fullName>
        <ecNumber evidence="3">3.6.1.-</ecNumber>
    </submittedName>
</protein>
<sequence length="138" mass="15692">VLLCQRNIEPCKGKWGYCQGFLELGETSRQGAARETWEEAGVTVDPSKLELLAIYNLAGMQVQLIYRVELENDTFEAGHESSDVKFVSWDEIPWEELAFATVEWGLEHARDMKDVATPAVQERTKLITEDGKWEVEEG</sequence>
<name>A0AAD8Y5S8_9STRA</name>
<proteinExistence type="predicted"/>
<keyword evidence="1 3" id="KW-0378">Hydrolase</keyword>
<comment type="caution">
    <text evidence="3">The sequence shown here is derived from an EMBL/GenBank/DDBJ whole genome shotgun (WGS) entry which is preliminary data.</text>
</comment>
<evidence type="ECO:0000313" key="4">
    <source>
        <dbReference type="Proteomes" id="UP001224775"/>
    </source>
</evidence>
<dbReference type="PROSITE" id="PS51462">
    <property type="entry name" value="NUDIX"/>
    <property type="match status" value="1"/>
</dbReference>
<dbReference type="EMBL" id="JATAAI010000017">
    <property type="protein sequence ID" value="KAK1739728.1"/>
    <property type="molecule type" value="Genomic_DNA"/>
</dbReference>
<dbReference type="PANTHER" id="PTHR43222">
    <property type="entry name" value="NUDIX HYDROLASE 23"/>
    <property type="match status" value="1"/>
</dbReference>
<dbReference type="Gene3D" id="3.90.79.10">
    <property type="entry name" value="Nucleoside Triphosphate Pyrophosphohydrolase"/>
    <property type="match status" value="1"/>
</dbReference>
<feature type="non-terminal residue" evidence="3">
    <location>
        <position position="1"/>
    </location>
</feature>
<dbReference type="EC" id="3.6.1.-" evidence="3"/>
<dbReference type="InterPro" id="IPR015797">
    <property type="entry name" value="NUDIX_hydrolase-like_dom_sf"/>
</dbReference>
<dbReference type="SUPFAM" id="SSF55811">
    <property type="entry name" value="Nudix"/>
    <property type="match status" value="1"/>
</dbReference>
<dbReference type="GO" id="GO:0016787">
    <property type="term" value="F:hydrolase activity"/>
    <property type="evidence" value="ECO:0007669"/>
    <property type="project" value="UniProtKB-KW"/>
</dbReference>
<accession>A0AAD8Y5S8</accession>
<dbReference type="InterPro" id="IPR020084">
    <property type="entry name" value="NUDIX_hydrolase_CS"/>
</dbReference>
<feature type="domain" description="Nudix hydrolase" evidence="2">
    <location>
        <begin position="1"/>
        <end position="114"/>
    </location>
</feature>
<dbReference type="PROSITE" id="PS00893">
    <property type="entry name" value="NUDIX_BOX"/>
    <property type="match status" value="1"/>
</dbReference>
<gene>
    <name evidence="3" type="ORF">QTG54_009487</name>
</gene>
<dbReference type="Pfam" id="PF00293">
    <property type="entry name" value="NUDIX"/>
    <property type="match status" value="1"/>
</dbReference>
<dbReference type="InterPro" id="IPR000086">
    <property type="entry name" value="NUDIX_hydrolase_dom"/>
</dbReference>
<dbReference type="Proteomes" id="UP001224775">
    <property type="component" value="Unassembled WGS sequence"/>
</dbReference>
<organism evidence="3 4">
    <name type="scientific">Skeletonema marinoi</name>
    <dbReference type="NCBI Taxonomy" id="267567"/>
    <lineage>
        <taxon>Eukaryota</taxon>
        <taxon>Sar</taxon>
        <taxon>Stramenopiles</taxon>
        <taxon>Ochrophyta</taxon>
        <taxon>Bacillariophyta</taxon>
        <taxon>Coscinodiscophyceae</taxon>
        <taxon>Thalassiosirophycidae</taxon>
        <taxon>Thalassiosirales</taxon>
        <taxon>Skeletonemataceae</taxon>
        <taxon>Skeletonema</taxon>
        <taxon>Skeletonema marinoi-dohrnii complex</taxon>
    </lineage>
</organism>
<dbReference type="PANTHER" id="PTHR43222:SF2">
    <property type="entry name" value="NUDIX HYDROLASE 23, CHLOROPLASTIC"/>
    <property type="match status" value="1"/>
</dbReference>
<reference evidence="3" key="1">
    <citation type="submission" date="2023-06" db="EMBL/GenBank/DDBJ databases">
        <title>Survivors Of The Sea: Transcriptome response of Skeletonema marinoi to long-term dormancy.</title>
        <authorList>
            <person name="Pinder M.I.M."/>
            <person name="Kourtchenko O."/>
            <person name="Robertson E.K."/>
            <person name="Larsson T."/>
            <person name="Maumus F."/>
            <person name="Osuna-Cruz C.M."/>
            <person name="Vancaester E."/>
            <person name="Stenow R."/>
            <person name="Vandepoele K."/>
            <person name="Ploug H."/>
            <person name="Bruchert V."/>
            <person name="Godhe A."/>
            <person name="Topel M."/>
        </authorList>
    </citation>
    <scope>NUCLEOTIDE SEQUENCE</scope>
    <source>
        <strain evidence="3">R05AC</strain>
    </source>
</reference>
<evidence type="ECO:0000259" key="2">
    <source>
        <dbReference type="PROSITE" id="PS51462"/>
    </source>
</evidence>
<evidence type="ECO:0000256" key="1">
    <source>
        <dbReference type="ARBA" id="ARBA00022801"/>
    </source>
</evidence>
<evidence type="ECO:0000313" key="3">
    <source>
        <dbReference type="EMBL" id="KAK1739728.1"/>
    </source>
</evidence>
<dbReference type="AlphaFoldDB" id="A0AAD8Y5S8"/>
<keyword evidence="4" id="KW-1185">Reference proteome</keyword>